<evidence type="ECO:0000313" key="3">
    <source>
        <dbReference type="Proteomes" id="UP000475862"/>
    </source>
</evidence>
<accession>A0A6G0TRB0</accession>
<sequence>MCYVGIKISDVVFIYTPTDQFKVGNGVALFITSIPKITYEELCIRFSSILTRPKRILSTLQKNILRKIETFSVFELQPFKIIDLVENEFCVEIPVFSSFFFFWFFSIFLKTVGKCLLLTFIIHQGYSLCQWKSPLKFEIEALFRLVMLYTVTKTKKHTSFDFDVSTCIVNSKLAKLKLKLLLLFCAVVFVFFEPSTCINYWFTLVNQCLKHFSSFYQNTLKVPTLISSKDIIITSEEIEIIV</sequence>
<evidence type="ECO:0000313" key="2">
    <source>
        <dbReference type="EMBL" id="KAE9537497.1"/>
    </source>
</evidence>
<evidence type="ECO:0000256" key="1">
    <source>
        <dbReference type="SAM" id="Phobius"/>
    </source>
</evidence>
<dbReference type="EMBL" id="VYZN01000018">
    <property type="protein sequence ID" value="KAE9537497.1"/>
    <property type="molecule type" value="Genomic_DNA"/>
</dbReference>
<proteinExistence type="predicted"/>
<keyword evidence="1" id="KW-0472">Membrane</keyword>
<feature type="transmembrane region" description="Helical" evidence="1">
    <location>
        <begin position="100"/>
        <end position="122"/>
    </location>
</feature>
<comment type="caution">
    <text evidence="2">The sequence shown here is derived from an EMBL/GenBank/DDBJ whole genome shotgun (WGS) entry which is preliminary data.</text>
</comment>
<gene>
    <name evidence="2" type="ORF">AGLY_006520</name>
</gene>
<name>A0A6G0TRB0_APHGL</name>
<dbReference type="Proteomes" id="UP000475862">
    <property type="component" value="Unassembled WGS sequence"/>
</dbReference>
<organism evidence="2 3">
    <name type="scientific">Aphis glycines</name>
    <name type="common">Soybean aphid</name>
    <dbReference type="NCBI Taxonomy" id="307491"/>
    <lineage>
        <taxon>Eukaryota</taxon>
        <taxon>Metazoa</taxon>
        <taxon>Ecdysozoa</taxon>
        <taxon>Arthropoda</taxon>
        <taxon>Hexapoda</taxon>
        <taxon>Insecta</taxon>
        <taxon>Pterygota</taxon>
        <taxon>Neoptera</taxon>
        <taxon>Paraneoptera</taxon>
        <taxon>Hemiptera</taxon>
        <taxon>Sternorrhyncha</taxon>
        <taxon>Aphidomorpha</taxon>
        <taxon>Aphidoidea</taxon>
        <taxon>Aphididae</taxon>
        <taxon>Aphidini</taxon>
        <taxon>Aphis</taxon>
        <taxon>Aphis</taxon>
    </lineage>
</organism>
<keyword evidence="1" id="KW-1133">Transmembrane helix</keyword>
<reference evidence="2 3" key="1">
    <citation type="submission" date="2019-08" db="EMBL/GenBank/DDBJ databases">
        <title>The genome of the soybean aphid Biotype 1, its phylome, world population structure and adaptation to the North American continent.</title>
        <authorList>
            <person name="Giordano R."/>
            <person name="Donthu R.K."/>
            <person name="Hernandez A.G."/>
            <person name="Wright C.L."/>
            <person name="Zimin A.V."/>
        </authorList>
    </citation>
    <scope>NUCLEOTIDE SEQUENCE [LARGE SCALE GENOMIC DNA]</scope>
    <source>
        <tissue evidence="2">Whole aphids</tissue>
    </source>
</reference>
<keyword evidence="3" id="KW-1185">Reference proteome</keyword>
<dbReference type="AlphaFoldDB" id="A0A6G0TRB0"/>
<keyword evidence="1" id="KW-0812">Transmembrane</keyword>
<protein>
    <submittedName>
        <fullName evidence="2">Uncharacterized protein</fullName>
    </submittedName>
</protein>
<feature type="transmembrane region" description="Helical" evidence="1">
    <location>
        <begin position="180"/>
        <end position="202"/>
    </location>
</feature>